<sequence>MELAIIAECVMRRTNLKPNNISPAKTPTAAVLEALVQQAHGIADFTGM</sequence>
<keyword evidence="2" id="KW-1185">Reference proteome</keyword>
<protein>
    <submittedName>
        <fullName evidence="1">Uncharacterized protein</fullName>
    </submittedName>
</protein>
<evidence type="ECO:0000313" key="2">
    <source>
        <dbReference type="Proteomes" id="UP000009235"/>
    </source>
</evidence>
<accession>F6ERU1</accession>
<dbReference type="STRING" id="443218.AS9A_2309"/>
<reference evidence="1 2" key="1">
    <citation type="journal article" date="2011" name="J. Bacteriol.">
        <title>Complete genome sequence of Amycolicicoccus subflavus DQS3-9A1T, an actinomycete isolated from crude oil-polluted soil.</title>
        <authorList>
            <person name="Cai M."/>
            <person name="Chen W.M."/>
            <person name="Nie Y."/>
            <person name="Chi C.Q."/>
            <person name="Wang Y.N."/>
            <person name="Tang Y.Q."/>
            <person name="Li G.Y."/>
            <person name="Wu X.L."/>
        </authorList>
    </citation>
    <scope>NUCLEOTIDE SEQUENCE [LARGE SCALE GENOMIC DNA]</scope>
    <source>
        <strain evidence="2">DSM 45089 / DQS3-9A1</strain>
    </source>
</reference>
<dbReference type="KEGG" id="asd:AS9A_2309"/>
<proteinExistence type="predicted"/>
<evidence type="ECO:0000313" key="1">
    <source>
        <dbReference type="EMBL" id="AEF40756.1"/>
    </source>
</evidence>
<gene>
    <name evidence="1" type="ordered locus">AS9A_2309</name>
</gene>
<organism evidence="1 2">
    <name type="scientific">Hoyosella subflava (strain DSM 45089 / JCM 17490 / NBRC 109087 / DQS3-9A1)</name>
    <name type="common">Amycolicicoccus subflavus</name>
    <dbReference type="NCBI Taxonomy" id="443218"/>
    <lineage>
        <taxon>Bacteria</taxon>
        <taxon>Bacillati</taxon>
        <taxon>Actinomycetota</taxon>
        <taxon>Actinomycetes</taxon>
        <taxon>Mycobacteriales</taxon>
        <taxon>Hoyosellaceae</taxon>
        <taxon>Hoyosella</taxon>
    </lineage>
</organism>
<dbReference type="EMBL" id="CP002786">
    <property type="protein sequence ID" value="AEF40756.1"/>
    <property type="molecule type" value="Genomic_DNA"/>
</dbReference>
<dbReference type="AlphaFoldDB" id="F6ERU1"/>
<dbReference type="HOGENOM" id="CLU_3148752_0_0_11"/>
<name>F6ERU1_HOYSD</name>
<dbReference type="Proteomes" id="UP000009235">
    <property type="component" value="Chromosome"/>
</dbReference>